<organism evidence="5 6">
    <name type="scientific">Eikenella halliae</name>
    <dbReference type="NCBI Taxonomy" id="1795832"/>
    <lineage>
        <taxon>Bacteria</taxon>
        <taxon>Pseudomonadati</taxon>
        <taxon>Pseudomonadota</taxon>
        <taxon>Betaproteobacteria</taxon>
        <taxon>Neisseriales</taxon>
        <taxon>Neisseriaceae</taxon>
        <taxon>Eikenella</taxon>
    </lineage>
</organism>
<comment type="caution">
    <text evidence="5">The sequence shown here is derived from an EMBL/GenBank/DDBJ whole genome shotgun (WGS) entry which is preliminary data.</text>
</comment>
<dbReference type="OrthoDB" id="5296924at2"/>
<keyword evidence="3" id="KW-0804">Transcription</keyword>
<evidence type="ECO:0000313" key="5">
    <source>
        <dbReference type="EMBL" id="OAM41497.1"/>
    </source>
</evidence>
<dbReference type="SMART" id="SM00418">
    <property type="entry name" value="HTH_ARSR"/>
    <property type="match status" value="1"/>
</dbReference>
<evidence type="ECO:0000256" key="1">
    <source>
        <dbReference type="ARBA" id="ARBA00023015"/>
    </source>
</evidence>
<dbReference type="InterPro" id="IPR051081">
    <property type="entry name" value="HTH_MetalResp_TranReg"/>
</dbReference>
<keyword evidence="2" id="KW-0238">DNA-binding</keyword>
<evidence type="ECO:0000259" key="4">
    <source>
        <dbReference type="PROSITE" id="PS50987"/>
    </source>
</evidence>
<feature type="domain" description="HTH arsR-type" evidence="4">
    <location>
        <begin position="1"/>
        <end position="106"/>
    </location>
</feature>
<dbReference type="InterPro" id="IPR001845">
    <property type="entry name" value="HTH_ArsR_DNA-bd_dom"/>
</dbReference>
<evidence type="ECO:0000256" key="2">
    <source>
        <dbReference type="ARBA" id="ARBA00023125"/>
    </source>
</evidence>
<name>A0A1B6VXG8_9NEIS</name>
<dbReference type="STRING" id="1795832.A7Q00_08000"/>
<dbReference type="InterPro" id="IPR036390">
    <property type="entry name" value="WH_DNA-bd_sf"/>
</dbReference>
<dbReference type="GO" id="GO:0003677">
    <property type="term" value="F:DNA binding"/>
    <property type="evidence" value="ECO:0007669"/>
    <property type="project" value="UniProtKB-KW"/>
</dbReference>
<dbReference type="SUPFAM" id="SSF46785">
    <property type="entry name" value="Winged helix' DNA-binding domain"/>
    <property type="match status" value="1"/>
</dbReference>
<sequence>MNANVIFKALSNEHRLQILLWLKTPEQHFAAERLSTAEETGVAGGVCVNAIVEKTGLTQSVVSTYLTVLKDAGLIRTERAGKWTYCFYRPETMAEFSAYLHGSFLP</sequence>
<dbReference type="PANTHER" id="PTHR33154">
    <property type="entry name" value="TRANSCRIPTIONAL REGULATOR, ARSR FAMILY"/>
    <property type="match status" value="1"/>
</dbReference>
<dbReference type="AlphaFoldDB" id="A0A1B6VXG8"/>
<reference evidence="6" key="1">
    <citation type="submission" date="2016-05" db="EMBL/GenBank/DDBJ databases">
        <title>Draft genome of Corynebacterium afermentans subsp. afermentans LCDC 88199T.</title>
        <authorList>
            <person name="Bernier A.-M."/>
            <person name="Bernard K."/>
        </authorList>
    </citation>
    <scope>NUCLEOTIDE SEQUENCE [LARGE SCALE GENOMIC DNA]</scope>
    <source>
        <strain evidence="6">NML130454</strain>
    </source>
</reference>
<dbReference type="CDD" id="cd00090">
    <property type="entry name" value="HTH_ARSR"/>
    <property type="match status" value="1"/>
</dbReference>
<protein>
    <submittedName>
        <fullName evidence="5">Transcriptional regulator</fullName>
    </submittedName>
</protein>
<gene>
    <name evidence="5" type="ORF">A7Q00_08000</name>
</gene>
<dbReference type="InterPro" id="IPR036388">
    <property type="entry name" value="WH-like_DNA-bd_sf"/>
</dbReference>
<dbReference type="EMBL" id="LXSQ01000020">
    <property type="protein sequence ID" value="OAM41497.1"/>
    <property type="molecule type" value="Genomic_DNA"/>
</dbReference>
<dbReference type="Gene3D" id="1.10.10.10">
    <property type="entry name" value="Winged helix-like DNA-binding domain superfamily/Winged helix DNA-binding domain"/>
    <property type="match status" value="1"/>
</dbReference>
<dbReference type="RefSeq" id="WP_064090046.1">
    <property type="nucleotide sequence ID" value="NZ_LXSQ01000020.1"/>
</dbReference>
<dbReference type="GO" id="GO:0003700">
    <property type="term" value="F:DNA-binding transcription factor activity"/>
    <property type="evidence" value="ECO:0007669"/>
    <property type="project" value="InterPro"/>
</dbReference>
<dbReference type="Pfam" id="PF01022">
    <property type="entry name" value="HTH_5"/>
    <property type="match status" value="1"/>
</dbReference>
<keyword evidence="6" id="KW-1185">Reference proteome</keyword>
<dbReference type="PANTHER" id="PTHR33154:SF33">
    <property type="entry name" value="TRANSCRIPTIONAL REPRESSOR SDPR"/>
    <property type="match status" value="1"/>
</dbReference>
<evidence type="ECO:0000313" key="6">
    <source>
        <dbReference type="Proteomes" id="UP000077726"/>
    </source>
</evidence>
<dbReference type="InterPro" id="IPR011991">
    <property type="entry name" value="ArsR-like_HTH"/>
</dbReference>
<keyword evidence="1" id="KW-0805">Transcription regulation</keyword>
<accession>A0A1B6VXG8</accession>
<dbReference type="PROSITE" id="PS50987">
    <property type="entry name" value="HTH_ARSR_2"/>
    <property type="match status" value="1"/>
</dbReference>
<evidence type="ECO:0000256" key="3">
    <source>
        <dbReference type="ARBA" id="ARBA00023163"/>
    </source>
</evidence>
<proteinExistence type="predicted"/>
<dbReference type="Proteomes" id="UP000077726">
    <property type="component" value="Unassembled WGS sequence"/>
</dbReference>